<evidence type="ECO:0000256" key="12">
    <source>
        <dbReference type="PROSITE-ProRule" id="PRU00460"/>
    </source>
</evidence>
<evidence type="ECO:0000256" key="7">
    <source>
        <dbReference type="ARBA" id="ARBA00022889"/>
    </source>
</evidence>
<dbReference type="PANTHER" id="PTHR10574:SF406">
    <property type="entry name" value="LAMININ SUBUNIT ALPHA 5"/>
    <property type="match status" value="1"/>
</dbReference>
<keyword evidence="6" id="KW-0084">Basement membrane</keyword>
<dbReference type="PANTHER" id="PTHR10574">
    <property type="entry name" value="NETRIN/LAMININ-RELATED"/>
    <property type="match status" value="1"/>
</dbReference>
<dbReference type="SMART" id="SM00281">
    <property type="entry name" value="LamB"/>
    <property type="match status" value="1"/>
</dbReference>
<dbReference type="PROSITE" id="PS51115">
    <property type="entry name" value="LAMININ_IVA"/>
    <property type="match status" value="1"/>
</dbReference>
<dbReference type="PROSITE" id="PS01186">
    <property type="entry name" value="EGF_2"/>
    <property type="match status" value="1"/>
</dbReference>
<dbReference type="Pfam" id="PF06008">
    <property type="entry name" value="Laminin_I"/>
    <property type="match status" value="1"/>
</dbReference>
<organism evidence="16 17">
    <name type="scientific">Caerostris extrusa</name>
    <name type="common">Bark spider</name>
    <name type="synonym">Caerostris bankana</name>
    <dbReference type="NCBI Taxonomy" id="172846"/>
    <lineage>
        <taxon>Eukaryota</taxon>
        <taxon>Metazoa</taxon>
        <taxon>Ecdysozoa</taxon>
        <taxon>Arthropoda</taxon>
        <taxon>Chelicerata</taxon>
        <taxon>Arachnida</taxon>
        <taxon>Araneae</taxon>
        <taxon>Araneomorphae</taxon>
        <taxon>Entelegynae</taxon>
        <taxon>Araneoidea</taxon>
        <taxon>Araneidae</taxon>
        <taxon>Caerostris</taxon>
    </lineage>
</organism>
<dbReference type="Pfam" id="PF00053">
    <property type="entry name" value="EGF_laminin"/>
    <property type="match status" value="4"/>
</dbReference>
<dbReference type="InterPro" id="IPR056863">
    <property type="entry name" value="LMN_ATRN_NET-like_EGF"/>
</dbReference>
<evidence type="ECO:0000256" key="5">
    <source>
        <dbReference type="ARBA" id="ARBA00022737"/>
    </source>
</evidence>
<keyword evidence="9 12" id="KW-1015">Disulfide bond</keyword>
<dbReference type="FunFam" id="2.10.25.10:FF:000074">
    <property type="entry name" value="Laminin subunit alpha"/>
    <property type="match status" value="1"/>
</dbReference>
<reference evidence="16 17" key="1">
    <citation type="submission" date="2021-06" db="EMBL/GenBank/DDBJ databases">
        <title>Caerostris extrusa draft genome.</title>
        <authorList>
            <person name="Kono N."/>
            <person name="Arakawa K."/>
        </authorList>
    </citation>
    <scope>NUCLEOTIDE SEQUENCE [LARGE SCALE GENOMIC DNA]</scope>
</reference>
<feature type="domain" description="Laminin EGF-like" evidence="14">
    <location>
        <begin position="366"/>
        <end position="412"/>
    </location>
</feature>
<protein>
    <submittedName>
        <fullName evidence="16">Laminin subunit alpha</fullName>
    </submittedName>
</protein>
<keyword evidence="2" id="KW-0964">Secreted</keyword>
<keyword evidence="7" id="KW-0130">Cell adhesion</keyword>
<evidence type="ECO:0000313" key="16">
    <source>
        <dbReference type="EMBL" id="GIX84198.1"/>
    </source>
</evidence>
<gene>
    <name evidence="16" type="primary">LanA</name>
    <name evidence="16" type="ORF">CEXT_254861</name>
</gene>
<comment type="caution">
    <text evidence="12">Lacks conserved residue(s) required for the propagation of feature annotation.</text>
</comment>
<dbReference type="InterPro" id="IPR009254">
    <property type="entry name" value="Laminin_aI"/>
</dbReference>
<dbReference type="SMART" id="SM00180">
    <property type="entry name" value="EGF_Lam"/>
    <property type="match status" value="5"/>
</dbReference>
<dbReference type="CDD" id="cd00055">
    <property type="entry name" value="EGF_Lam"/>
    <property type="match status" value="4"/>
</dbReference>
<evidence type="ECO:0000256" key="8">
    <source>
        <dbReference type="ARBA" id="ARBA00023054"/>
    </source>
</evidence>
<dbReference type="GO" id="GO:0007155">
    <property type="term" value="P:cell adhesion"/>
    <property type="evidence" value="ECO:0007669"/>
    <property type="project" value="UniProtKB-KW"/>
</dbReference>
<comment type="subcellular location">
    <subcellularLocation>
        <location evidence="1">Secreted</location>
        <location evidence="1">Extracellular space</location>
        <location evidence="1">Extracellular matrix</location>
        <location evidence="1">Basement membrane</location>
    </subcellularLocation>
</comment>
<dbReference type="PROSITE" id="PS01248">
    <property type="entry name" value="EGF_LAM_1"/>
    <property type="match status" value="2"/>
</dbReference>
<dbReference type="EMBL" id="BPLR01003410">
    <property type="protein sequence ID" value="GIX84198.1"/>
    <property type="molecule type" value="Genomic_DNA"/>
</dbReference>
<feature type="domain" description="Laminin IV type A" evidence="15">
    <location>
        <begin position="1"/>
        <end position="125"/>
    </location>
</feature>
<dbReference type="GO" id="GO:0030155">
    <property type="term" value="P:regulation of cell adhesion"/>
    <property type="evidence" value="ECO:0007669"/>
    <property type="project" value="InterPro"/>
</dbReference>
<accession>A0AAV4NK49</accession>
<dbReference type="AlphaFoldDB" id="A0AAV4NK49"/>
<evidence type="ECO:0000256" key="4">
    <source>
        <dbReference type="ARBA" id="ARBA00022729"/>
    </source>
</evidence>
<feature type="non-terminal residue" evidence="16">
    <location>
        <position position="1"/>
    </location>
</feature>
<dbReference type="Proteomes" id="UP001054945">
    <property type="component" value="Unassembled WGS sequence"/>
</dbReference>
<evidence type="ECO:0000256" key="11">
    <source>
        <dbReference type="ARBA" id="ARBA00023292"/>
    </source>
</evidence>
<keyword evidence="11 12" id="KW-0424">Laminin EGF-like domain</keyword>
<evidence type="ECO:0000256" key="10">
    <source>
        <dbReference type="ARBA" id="ARBA00023180"/>
    </source>
</evidence>
<evidence type="ECO:0000256" key="2">
    <source>
        <dbReference type="ARBA" id="ARBA00022525"/>
    </source>
</evidence>
<evidence type="ECO:0000256" key="9">
    <source>
        <dbReference type="ARBA" id="ARBA00023157"/>
    </source>
</evidence>
<dbReference type="SUPFAM" id="SSF57196">
    <property type="entry name" value="EGF/Laminin"/>
    <property type="match status" value="4"/>
</dbReference>
<dbReference type="Pfam" id="PF00052">
    <property type="entry name" value="Laminin_B"/>
    <property type="match status" value="1"/>
</dbReference>
<evidence type="ECO:0000259" key="14">
    <source>
        <dbReference type="PROSITE" id="PS50027"/>
    </source>
</evidence>
<dbReference type="FunFam" id="2.10.25.10:FF:000454">
    <property type="entry name" value="Laminin subunit alpha 1"/>
    <property type="match status" value="1"/>
</dbReference>
<keyword evidence="4" id="KW-0732">Signal</keyword>
<comment type="caution">
    <text evidence="16">The sequence shown here is derived from an EMBL/GenBank/DDBJ whole genome shotgun (WGS) entry which is preliminary data.</text>
</comment>
<dbReference type="InterPro" id="IPR050440">
    <property type="entry name" value="Laminin/Netrin_ECM"/>
</dbReference>
<evidence type="ECO:0000256" key="1">
    <source>
        <dbReference type="ARBA" id="ARBA00004302"/>
    </source>
</evidence>
<keyword evidence="5" id="KW-0677">Repeat</keyword>
<keyword evidence="10" id="KW-0325">Glycoprotein</keyword>
<name>A0AAV4NK49_CAEEX</name>
<dbReference type="GO" id="GO:0005604">
    <property type="term" value="C:basement membrane"/>
    <property type="evidence" value="ECO:0007669"/>
    <property type="project" value="UniProtKB-SubCell"/>
</dbReference>
<feature type="coiled-coil region" evidence="13">
    <location>
        <begin position="654"/>
        <end position="684"/>
    </location>
</feature>
<feature type="disulfide bond" evidence="12">
    <location>
        <begin position="178"/>
        <end position="187"/>
    </location>
</feature>
<sequence>LSSYGSFIRYTYFTSVDKTSPIESSVILILFLIGNNITIVHDHIEQPADGIPFSVEVSLIEHEFHHISGRGNSRADDDGFGEFEAVLIRGSYFQPVQEIKLSRVLMDTANDNYIADAPQALRVEQCHCPPSYMGRSCEECAPGYYRSKTGPYLGYCVACQCNGHAQTCDVNTGKCIGCQHNTVGDHCEKCEAGYHGDSTQGTPYDCLICACPLPITSNNFAESCEVSPSGKEISCVCKPGYYGPRCEAWPRLLRFARSSRQHLPALPVQRQHRPQQARQLRFSDRRMHSVSEQHIRASLRAVCSRILWRCHWRQGLQNAIVINAELNGVIMILANVFVGPTLKEHCAIDVRVNHWGFQSCGGCRSCNCGRASTSEQCDLETGQCSCQPGAGGLTCDLCEPGYWNYSPNGCVSCNCDEKYSAGAVCNAVTGQCQCLPGVLGDKCDSCPYRWVFVKNEGCLECDVCVHGLLDATDALEHLISPVTEEMKDVSSSYFANKRLQNVNSTADTLRLGVDELLLDPTGLDYSPLVSSIQDIEKKRDAIDRTANHLHFQAETVDTDADTTRINALEVEKLIRDTIDKVNEIIEELGKLSEGIQGSLGPDIDNLIQQAEYILEDLRNRDFDPAQNDTVDEYTACEELLDHVKSFELPVLESKMKFEEENEKLKNLIAMLEDLKNNSQRAYAVADDAQTLQEELQGIPIEEIIALVEENGDKVYDILKNGTDLLEKAKAFIQDARKSYGNLNEDAERLMLAIRDLKDNIQDTEESFNDLTDPIREATEHAAFLMDQAMLLDQSLANTRNSSEAAVKAAKAYANIEEAINDAYEAAEAALKAADLAGSMSDGILDKTRDSKDTTAQLLESAYQLEDQVTALEPQLQLAKDGVLLIGYQNGKTTKGLEHIRKDLDKLPLHSLGALAELAANDSAAADQVAQRARERIEDMVSKLPDDEIRAKEVPKAIEDSKQAIKAAHSYADRVASIVPDTNALIDKASKKESAMRIIGTDVSDKIAKLQQKVAIARTQANRIKTRRAVLREHYPPSTES</sequence>
<keyword evidence="17" id="KW-1185">Reference proteome</keyword>
<dbReference type="PROSITE" id="PS50027">
    <property type="entry name" value="EGF_LAM_2"/>
    <property type="match status" value="2"/>
</dbReference>
<dbReference type="FunFam" id="2.10.25.10:FF:000065">
    <property type="entry name" value="Laminin subunit beta 1"/>
    <property type="match status" value="1"/>
</dbReference>
<evidence type="ECO:0000313" key="17">
    <source>
        <dbReference type="Proteomes" id="UP001054945"/>
    </source>
</evidence>
<dbReference type="PROSITE" id="PS00022">
    <property type="entry name" value="EGF_1"/>
    <property type="match status" value="1"/>
</dbReference>
<feature type="coiled-coil region" evidence="13">
    <location>
        <begin position="732"/>
        <end position="766"/>
    </location>
</feature>
<dbReference type="InterPro" id="IPR000034">
    <property type="entry name" value="Laminin_IV"/>
</dbReference>
<dbReference type="GO" id="GO:0005102">
    <property type="term" value="F:signaling receptor binding"/>
    <property type="evidence" value="ECO:0007669"/>
    <property type="project" value="InterPro"/>
</dbReference>
<dbReference type="GO" id="GO:0009887">
    <property type="term" value="P:animal organ morphogenesis"/>
    <property type="evidence" value="ECO:0007669"/>
    <property type="project" value="TreeGrafter"/>
</dbReference>
<evidence type="ECO:0000256" key="3">
    <source>
        <dbReference type="ARBA" id="ARBA00022530"/>
    </source>
</evidence>
<proteinExistence type="predicted"/>
<dbReference type="GO" id="GO:0045995">
    <property type="term" value="P:regulation of embryonic development"/>
    <property type="evidence" value="ECO:0007669"/>
    <property type="project" value="InterPro"/>
</dbReference>
<keyword evidence="3" id="KW-0272">Extracellular matrix</keyword>
<evidence type="ECO:0000256" key="13">
    <source>
        <dbReference type="SAM" id="Coils"/>
    </source>
</evidence>
<dbReference type="InterPro" id="IPR000742">
    <property type="entry name" value="EGF"/>
</dbReference>
<evidence type="ECO:0000256" key="6">
    <source>
        <dbReference type="ARBA" id="ARBA00022869"/>
    </source>
</evidence>
<evidence type="ECO:0000259" key="15">
    <source>
        <dbReference type="PROSITE" id="PS51115"/>
    </source>
</evidence>
<dbReference type="Gene3D" id="2.10.25.10">
    <property type="entry name" value="Laminin"/>
    <property type="match status" value="5"/>
</dbReference>
<dbReference type="GO" id="GO:0009888">
    <property type="term" value="P:tissue development"/>
    <property type="evidence" value="ECO:0007669"/>
    <property type="project" value="TreeGrafter"/>
</dbReference>
<dbReference type="Pfam" id="PF24973">
    <property type="entry name" value="EGF_LMN_ATRN"/>
    <property type="match status" value="1"/>
</dbReference>
<keyword evidence="8 13" id="KW-0175">Coiled coil</keyword>
<dbReference type="PRINTS" id="PR00011">
    <property type="entry name" value="EGFLAMININ"/>
</dbReference>
<feature type="domain" description="Laminin EGF-like" evidence="14">
    <location>
        <begin position="159"/>
        <end position="208"/>
    </location>
</feature>
<dbReference type="GO" id="GO:0030334">
    <property type="term" value="P:regulation of cell migration"/>
    <property type="evidence" value="ECO:0007669"/>
    <property type="project" value="InterPro"/>
</dbReference>
<feature type="disulfide bond" evidence="12">
    <location>
        <begin position="386"/>
        <end position="395"/>
    </location>
</feature>
<dbReference type="InterPro" id="IPR002049">
    <property type="entry name" value="LE_dom"/>
</dbReference>